<organism evidence="2">
    <name type="scientific">bioreactor metagenome</name>
    <dbReference type="NCBI Taxonomy" id="1076179"/>
    <lineage>
        <taxon>unclassified sequences</taxon>
        <taxon>metagenomes</taxon>
        <taxon>ecological metagenomes</taxon>
    </lineage>
</organism>
<dbReference type="AlphaFoldDB" id="A0A645IS78"/>
<gene>
    <name evidence="2" type="ORF">SDC9_201346</name>
</gene>
<feature type="domain" description="Alpha-N-acetylglucosaminidase C-terminal" evidence="1">
    <location>
        <begin position="1"/>
        <end position="84"/>
    </location>
</feature>
<proteinExistence type="predicted"/>
<protein>
    <recommendedName>
        <fullName evidence="1">Alpha-N-acetylglucosaminidase C-terminal domain-containing protein</fullName>
    </recommendedName>
</protein>
<dbReference type="InterPro" id="IPR007781">
    <property type="entry name" value="NAGLU"/>
</dbReference>
<comment type="caution">
    <text evidence="2">The sequence shown here is derived from an EMBL/GenBank/DDBJ whole genome shotgun (WGS) entry which is preliminary data.</text>
</comment>
<evidence type="ECO:0000259" key="1">
    <source>
        <dbReference type="Pfam" id="PF12972"/>
    </source>
</evidence>
<dbReference type="EMBL" id="VSSQ01121061">
    <property type="protein sequence ID" value="MPN53682.1"/>
    <property type="molecule type" value="Genomic_DNA"/>
</dbReference>
<sequence length="95" mass="11332">MWGHNPGIRDYSAREWSGMLNGFYLKRWHKFLVAADTAMESKRDFDEARFNEALCAWERSWAEQREEYPTQPIGDSVETAERLWVKYNKKLTVLD</sequence>
<dbReference type="Gene3D" id="1.20.120.670">
    <property type="entry name" value="N-acetyl-b-d-glucoasminidase"/>
    <property type="match status" value="1"/>
</dbReference>
<dbReference type="Pfam" id="PF12972">
    <property type="entry name" value="NAGLU_C"/>
    <property type="match status" value="1"/>
</dbReference>
<reference evidence="2" key="1">
    <citation type="submission" date="2019-08" db="EMBL/GenBank/DDBJ databases">
        <authorList>
            <person name="Kucharzyk K."/>
            <person name="Murdoch R.W."/>
            <person name="Higgins S."/>
            <person name="Loffler F."/>
        </authorList>
    </citation>
    <scope>NUCLEOTIDE SEQUENCE</scope>
</reference>
<name>A0A645IS78_9ZZZZ</name>
<accession>A0A645IS78</accession>
<evidence type="ECO:0000313" key="2">
    <source>
        <dbReference type="EMBL" id="MPN53682.1"/>
    </source>
</evidence>
<dbReference type="PANTHER" id="PTHR12872">
    <property type="entry name" value="ALPHA-N-ACETYLGLUCOSAMINIDASE"/>
    <property type="match status" value="1"/>
</dbReference>
<dbReference type="InterPro" id="IPR024732">
    <property type="entry name" value="NAGLU_C"/>
</dbReference>
<dbReference type="PANTHER" id="PTHR12872:SF1">
    <property type="entry name" value="ALPHA-N-ACETYLGLUCOSAMINIDASE"/>
    <property type="match status" value="1"/>
</dbReference>